<dbReference type="PANTHER" id="PTHR13815:SF7">
    <property type="entry name" value="GOLGIN SUBFAMILY A MEMBER 5"/>
    <property type="match status" value="1"/>
</dbReference>
<evidence type="ECO:0000256" key="3">
    <source>
        <dbReference type="ARBA" id="ARBA00022989"/>
    </source>
</evidence>
<dbReference type="GO" id="GO:0031985">
    <property type="term" value="C:Golgi cisterna"/>
    <property type="evidence" value="ECO:0007669"/>
    <property type="project" value="TreeGrafter"/>
</dbReference>
<keyword evidence="6 9" id="KW-0472">Membrane</keyword>
<dbReference type="Pfam" id="PF09787">
    <property type="entry name" value="Golgin_A5"/>
    <property type="match status" value="1"/>
</dbReference>
<feature type="transmembrane region" description="Helical" evidence="9">
    <location>
        <begin position="697"/>
        <end position="717"/>
    </location>
</feature>
<dbReference type="GO" id="GO:0007030">
    <property type="term" value="P:Golgi organization"/>
    <property type="evidence" value="ECO:0007669"/>
    <property type="project" value="InterPro"/>
</dbReference>
<keyword evidence="3 9" id="KW-1133">Transmembrane helix</keyword>
<dbReference type="AlphaFoldDB" id="A0A6J8ABQ5"/>
<reference evidence="10 11" key="1">
    <citation type="submission" date="2020-06" db="EMBL/GenBank/DDBJ databases">
        <authorList>
            <person name="Li R."/>
            <person name="Bekaert M."/>
        </authorList>
    </citation>
    <scope>NUCLEOTIDE SEQUENCE [LARGE SCALE GENOMIC DNA]</scope>
    <source>
        <strain evidence="11">wild</strain>
    </source>
</reference>
<feature type="region of interest" description="Disordered" evidence="8">
    <location>
        <begin position="203"/>
        <end position="226"/>
    </location>
</feature>
<feature type="coiled-coil region" evidence="7">
    <location>
        <begin position="490"/>
        <end position="574"/>
    </location>
</feature>
<gene>
    <name evidence="10" type="ORF">MCOR_5928</name>
</gene>
<dbReference type="SUPFAM" id="SSF57997">
    <property type="entry name" value="Tropomyosin"/>
    <property type="match status" value="1"/>
</dbReference>
<keyword evidence="5 7" id="KW-0175">Coiled coil</keyword>
<feature type="coiled-coil region" evidence="7">
    <location>
        <begin position="606"/>
        <end position="633"/>
    </location>
</feature>
<dbReference type="GO" id="GO:0000301">
    <property type="term" value="P:retrograde transport, vesicle recycling within Golgi"/>
    <property type="evidence" value="ECO:0007669"/>
    <property type="project" value="TreeGrafter"/>
</dbReference>
<evidence type="ECO:0000256" key="4">
    <source>
        <dbReference type="ARBA" id="ARBA00023034"/>
    </source>
</evidence>
<dbReference type="EMBL" id="CACVKT020001098">
    <property type="protein sequence ID" value="CAC5365121.1"/>
    <property type="molecule type" value="Genomic_DNA"/>
</dbReference>
<evidence type="ECO:0000313" key="10">
    <source>
        <dbReference type="EMBL" id="CAC5365121.1"/>
    </source>
</evidence>
<evidence type="ECO:0000256" key="1">
    <source>
        <dbReference type="ARBA" id="ARBA00004409"/>
    </source>
</evidence>
<feature type="region of interest" description="Disordered" evidence="8">
    <location>
        <begin position="84"/>
        <end position="188"/>
    </location>
</feature>
<sequence length="734" mass="82583">MSWLSGITGKAEQLLNKLDQSAADALTTTETQSQEWPSKLNTQNRVTLDSSSFVSKPLKQSTTSKTVTLSDIGSASSKKIKLTAASVQSGTKTQLSTPTPQSGTKKKVDNDEALFDFLNSSEPLDTSKKKVTPTSSARHSRHSSTSSVLSNKGGKITENPPSSNSGSSIVHVDSIHGSGSERGSPSETDVNVDVATLAEAMLDQSPSNSVHSSQDQESTGETQQTLSSLELENKLLKNEVQSLNQEMSSVVNRAKEAEMELLRLKKKMDEYNRSSSKHDHVLRELQTRESDLMEVLNAKDSQLAVLRIRLEEADKNLQSSKKEMDRLQGEKSRILQDHTDSSGMHSQALDSLKQKLAEVEDSLKTEKQSYKQAQQESACRQGILEKEQKTFTDALALAEKKASDDRTKLKDLMNQLKLARHNLDCAKQELAEYKEKATRILQSKERLIASLREGSGASGESVGVSNLEYDSVKQERDMFREELQHSKMTAENLGLELQEIESQLQQDNDSANEQIKSMEENLQEEKRIRLDFEQEILNQKQELQYTVEEMNRQKTAFQNKIADREADIEKLQNQLTTKTMSSSTEGELESRVRSLTESLIQKQTMLESLSTEKNSLTVQLERLQQQYKDIQSSSLRTNTTVVQVHEEDDVRQRLPAFMRETPTDAEVTKKMKRAVSTIDKFSIRLGVFLRRNPMSRIFIILYMGLLHVWVMVVLMTYQPEIHGTVSKQPHDPHT</sequence>
<feature type="compositionally biased region" description="Polar residues" evidence="8">
    <location>
        <begin position="85"/>
        <end position="103"/>
    </location>
</feature>
<protein>
    <submittedName>
        <fullName evidence="10">Golgin subfamily A member 5</fullName>
    </submittedName>
</protein>
<evidence type="ECO:0000256" key="6">
    <source>
        <dbReference type="ARBA" id="ARBA00023136"/>
    </source>
</evidence>
<evidence type="ECO:0000256" key="9">
    <source>
        <dbReference type="SAM" id="Phobius"/>
    </source>
</evidence>
<evidence type="ECO:0000256" key="7">
    <source>
        <dbReference type="SAM" id="Coils"/>
    </source>
</evidence>
<evidence type="ECO:0000256" key="8">
    <source>
        <dbReference type="SAM" id="MobiDB-lite"/>
    </source>
</evidence>
<keyword evidence="2 9" id="KW-0812">Transmembrane</keyword>
<proteinExistence type="predicted"/>
<feature type="compositionally biased region" description="Polar residues" evidence="8">
    <location>
        <begin position="204"/>
        <end position="225"/>
    </location>
</feature>
<dbReference type="Proteomes" id="UP000507470">
    <property type="component" value="Unassembled WGS sequence"/>
</dbReference>
<evidence type="ECO:0000313" key="11">
    <source>
        <dbReference type="Proteomes" id="UP000507470"/>
    </source>
</evidence>
<evidence type="ECO:0000256" key="2">
    <source>
        <dbReference type="ARBA" id="ARBA00022692"/>
    </source>
</evidence>
<dbReference type="PANTHER" id="PTHR13815">
    <property type="entry name" value="GOLGIN-84"/>
    <property type="match status" value="1"/>
</dbReference>
<name>A0A6J8ABQ5_MYTCO</name>
<dbReference type="InterPro" id="IPR019177">
    <property type="entry name" value="Golgin_subfamily_A_member_5"/>
</dbReference>
<evidence type="ECO:0000256" key="5">
    <source>
        <dbReference type="ARBA" id="ARBA00023054"/>
    </source>
</evidence>
<feature type="coiled-coil region" evidence="7">
    <location>
        <begin position="226"/>
        <end position="443"/>
    </location>
</feature>
<dbReference type="GO" id="GO:0000139">
    <property type="term" value="C:Golgi membrane"/>
    <property type="evidence" value="ECO:0007669"/>
    <property type="project" value="UniProtKB-SubCell"/>
</dbReference>
<keyword evidence="4" id="KW-0333">Golgi apparatus</keyword>
<accession>A0A6J8ABQ5</accession>
<keyword evidence="11" id="KW-1185">Reference proteome</keyword>
<organism evidence="10 11">
    <name type="scientific">Mytilus coruscus</name>
    <name type="common">Sea mussel</name>
    <dbReference type="NCBI Taxonomy" id="42192"/>
    <lineage>
        <taxon>Eukaryota</taxon>
        <taxon>Metazoa</taxon>
        <taxon>Spiralia</taxon>
        <taxon>Lophotrochozoa</taxon>
        <taxon>Mollusca</taxon>
        <taxon>Bivalvia</taxon>
        <taxon>Autobranchia</taxon>
        <taxon>Pteriomorphia</taxon>
        <taxon>Mytilida</taxon>
        <taxon>Mytiloidea</taxon>
        <taxon>Mytilidae</taxon>
        <taxon>Mytilinae</taxon>
        <taxon>Mytilus</taxon>
    </lineage>
</organism>
<feature type="compositionally biased region" description="Polar residues" evidence="8">
    <location>
        <begin position="159"/>
        <end position="168"/>
    </location>
</feature>
<comment type="subcellular location">
    <subcellularLocation>
        <location evidence="1">Golgi apparatus membrane</location>
        <topology evidence="1">Single-pass type IV membrane protein</topology>
    </subcellularLocation>
</comment>
<dbReference type="OrthoDB" id="248903at2759"/>